<feature type="domain" description="C2H2-type" evidence="26">
    <location>
        <begin position="1162"/>
        <end position="1189"/>
    </location>
</feature>
<evidence type="ECO:0000256" key="3">
    <source>
        <dbReference type="ARBA" id="ARBA00004922"/>
    </source>
</evidence>
<dbReference type="SUPFAM" id="SSF82109">
    <property type="entry name" value="MIR domain"/>
    <property type="match status" value="1"/>
</dbReference>
<dbReference type="InterPro" id="IPR013087">
    <property type="entry name" value="Znf_C2H2_type"/>
</dbReference>
<feature type="transmembrane region" description="Helical" evidence="25">
    <location>
        <begin position="288"/>
        <end position="306"/>
    </location>
</feature>
<dbReference type="FunFam" id="3.30.160.60:FF:001498">
    <property type="entry name" value="Zinc finger protein 404"/>
    <property type="match status" value="1"/>
</dbReference>
<evidence type="ECO:0000256" key="4">
    <source>
        <dbReference type="ARBA" id="ARBA00007222"/>
    </source>
</evidence>
<feature type="transmembrane region" description="Helical" evidence="25">
    <location>
        <begin position="372"/>
        <end position="395"/>
    </location>
</feature>
<dbReference type="InterPro" id="IPR027005">
    <property type="entry name" value="PMT-like"/>
</dbReference>
<feature type="region of interest" description="Disordered" evidence="24">
    <location>
        <begin position="94"/>
        <end position="118"/>
    </location>
</feature>
<dbReference type="EMBL" id="GITU01007361">
    <property type="protein sequence ID" value="MBC1176064.1"/>
    <property type="molecule type" value="Transcribed_RNA"/>
</dbReference>
<feature type="compositionally biased region" description="Basic and acidic residues" evidence="24">
    <location>
        <begin position="108"/>
        <end position="118"/>
    </location>
</feature>
<feature type="transmembrane region" description="Helical" evidence="25">
    <location>
        <begin position="707"/>
        <end position="728"/>
    </location>
</feature>
<comment type="subcellular location">
    <subcellularLocation>
        <location evidence="2">Endoplasmic reticulum membrane</location>
        <topology evidence="2">Multi-pass membrane protein</topology>
    </subcellularLocation>
    <subcellularLocation>
        <location evidence="1">Nucleus</location>
    </subcellularLocation>
</comment>
<dbReference type="InterPro" id="IPR036236">
    <property type="entry name" value="Znf_C2H2_sf"/>
</dbReference>
<dbReference type="InterPro" id="IPR016093">
    <property type="entry name" value="MIR_motif"/>
</dbReference>
<evidence type="ECO:0000313" key="28">
    <source>
        <dbReference type="EMBL" id="MBC1176064.1"/>
    </source>
</evidence>
<dbReference type="VEuPathDB" id="VectorBase:LLONM1_002377"/>
<evidence type="ECO:0000256" key="18">
    <source>
        <dbReference type="ARBA" id="ARBA00045102"/>
    </source>
</evidence>
<dbReference type="Gene3D" id="2.80.10.50">
    <property type="match status" value="1"/>
</dbReference>
<dbReference type="PANTHER" id="PTHR10050">
    <property type="entry name" value="DOLICHYL-PHOSPHATE-MANNOSE--PROTEIN MANNOSYLTRANSFERASE"/>
    <property type="match status" value="1"/>
</dbReference>
<evidence type="ECO:0000256" key="8">
    <source>
        <dbReference type="ARBA" id="ARBA00022692"/>
    </source>
</evidence>
<dbReference type="Pfam" id="PF02366">
    <property type="entry name" value="PMT"/>
    <property type="match status" value="1"/>
</dbReference>
<keyword evidence="8 25" id="KW-0812">Transmembrane</keyword>
<protein>
    <recommendedName>
        <fullName evidence="21">Protein O-mannosyltransferase 1</fullName>
        <ecNumber evidence="5">2.4.1.109</ecNumber>
    </recommendedName>
    <alternativeName>
        <fullName evidence="22">Protein rotated abdomen</fullName>
    </alternativeName>
</protein>
<dbReference type="PROSITE" id="PS50157">
    <property type="entry name" value="ZINC_FINGER_C2H2_2"/>
    <property type="match status" value="5"/>
</dbReference>
<keyword evidence="7 28" id="KW-0808">Transferase</keyword>
<feature type="domain" description="C2H2-type" evidence="26">
    <location>
        <begin position="1076"/>
        <end position="1103"/>
    </location>
</feature>
<dbReference type="FunFam" id="3.30.160.60:FF:000624">
    <property type="entry name" value="zinc finger protein 697"/>
    <property type="match status" value="1"/>
</dbReference>
<keyword evidence="12" id="KW-0256">Endoplasmic reticulum</keyword>
<comment type="subunit">
    <text evidence="20">Interacts with tw/POMT2.</text>
</comment>
<evidence type="ECO:0000256" key="17">
    <source>
        <dbReference type="ARBA" id="ARBA00045085"/>
    </source>
</evidence>
<feature type="transmembrane region" description="Helical" evidence="25">
    <location>
        <begin position="809"/>
        <end position="825"/>
    </location>
</feature>
<name>A0A7G3AVB5_LUTLO</name>
<evidence type="ECO:0000256" key="6">
    <source>
        <dbReference type="ARBA" id="ARBA00022676"/>
    </source>
</evidence>
<evidence type="ECO:0000256" key="25">
    <source>
        <dbReference type="SAM" id="Phobius"/>
    </source>
</evidence>
<dbReference type="SMART" id="SM00472">
    <property type="entry name" value="MIR"/>
    <property type="match status" value="3"/>
</dbReference>
<feature type="transmembrane region" description="Helical" evidence="25">
    <location>
        <begin position="145"/>
        <end position="164"/>
    </location>
</feature>
<comment type="similarity">
    <text evidence="4">Belongs to the glycosyltransferase 39 family.</text>
</comment>
<keyword evidence="14 25" id="KW-1133">Transmembrane helix</keyword>
<dbReference type="Pfam" id="PF12874">
    <property type="entry name" value="zf-met"/>
    <property type="match status" value="1"/>
</dbReference>
<dbReference type="CDD" id="cd23281">
    <property type="entry name" value="beta-trefoil_MIR_POMT1"/>
    <property type="match status" value="1"/>
</dbReference>
<evidence type="ECO:0000256" key="13">
    <source>
        <dbReference type="ARBA" id="ARBA00022833"/>
    </source>
</evidence>
<dbReference type="GO" id="GO:0005789">
    <property type="term" value="C:endoplasmic reticulum membrane"/>
    <property type="evidence" value="ECO:0007669"/>
    <property type="project" value="UniProtKB-SubCell"/>
</dbReference>
<dbReference type="GO" id="GO:0005634">
    <property type="term" value="C:nucleus"/>
    <property type="evidence" value="ECO:0007669"/>
    <property type="project" value="UniProtKB-SubCell"/>
</dbReference>
<feature type="transmembrane region" description="Helical" evidence="25">
    <location>
        <begin position="263"/>
        <end position="281"/>
    </location>
</feature>
<evidence type="ECO:0000256" key="16">
    <source>
        <dbReference type="ARBA" id="ARBA00023242"/>
    </source>
</evidence>
<evidence type="ECO:0000259" key="27">
    <source>
        <dbReference type="PROSITE" id="PS50919"/>
    </source>
</evidence>
<feature type="transmembrane region" description="Helical" evidence="25">
    <location>
        <begin position="778"/>
        <end position="797"/>
    </location>
</feature>
<dbReference type="Pfam" id="PF16192">
    <property type="entry name" value="PMT_4TMC"/>
    <property type="match status" value="1"/>
</dbReference>
<keyword evidence="10" id="KW-0677">Repeat</keyword>
<evidence type="ECO:0000259" key="26">
    <source>
        <dbReference type="PROSITE" id="PS50157"/>
    </source>
</evidence>
<feature type="domain" description="C2H2-type" evidence="26">
    <location>
        <begin position="1104"/>
        <end position="1131"/>
    </location>
</feature>
<dbReference type="SMART" id="SM00355">
    <property type="entry name" value="ZnF_C2H2"/>
    <property type="match status" value="7"/>
</dbReference>
<evidence type="ECO:0000256" key="9">
    <source>
        <dbReference type="ARBA" id="ARBA00022723"/>
    </source>
</evidence>
<evidence type="ECO:0000256" key="24">
    <source>
        <dbReference type="SAM" id="MobiDB-lite"/>
    </source>
</evidence>
<dbReference type="EC" id="2.4.1.109" evidence="5"/>
<dbReference type="FunFam" id="3.30.160.60:FF:000065">
    <property type="entry name" value="B-cell CLL/lymphoma 6, member B"/>
    <property type="match status" value="1"/>
</dbReference>
<dbReference type="GO" id="GO:0004169">
    <property type="term" value="F:dolichyl-phosphate-mannose-protein mannosyltransferase activity"/>
    <property type="evidence" value="ECO:0007669"/>
    <property type="project" value="UniProtKB-EC"/>
</dbReference>
<evidence type="ECO:0000256" key="22">
    <source>
        <dbReference type="ARBA" id="ARBA00079036"/>
    </source>
</evidence>
<dbReference type="SUPFAM" id="SSF57667">
    <property type="entry name" value="beta-beta-alpha zinc fingers"/>
    <property type="match status" value="4"/>
</dbReference>
<feature type="domain" description="MIR" evidence="27">
    <location>
        <begin position="500"/>
        <end position="557"/>
    </location>
</feature>
<organism evidence="28">
    <name type="scientific">Lutzomyia longipalpis</name>
    <name type="common">Sand fly</name>
    <dbReference type="NCBI Taxonomy" id="7200"/>
    <lineage>
        <taxon>Eukaryota</taxon>
        <taxon>Metazoa</taxon>
        <taxon>Ecdysozoa</taxon>
        <taxon>Arthropoda</taxon>
        <taxon>Hexapoda</taxon>
        <taxon>Insecta</taxon>
        <taxon>Pterygota</taxon>
        <taxon>Neoptera</taxon>
        <taxon>Endopterygota</taxon>
        <taxon>Diptera</taxon>
        <taxon>Nematocera</taxon>
        <taxon>Psychodoidea</taxon>
        <taxon>Psychodidae</taxon>
        <taxon>Lutzomyia</taxon>
        <taxon>Lutzomyia</taxon>
    </lineage>
</organism>
<evidence type="ECO:0000256" key="1">
    <source>
        <dbReference type="ARBA" id="ARBA00004123"/>
    </source>
</evidence>
<evidence type="ECO:0000256" key="20">
    <source>
        <dbReference type="ARBA" id="ARBA00061810"/>
    </source>
</evidence>
<evidence type="ECO:0000256" key="7">
    <source>
        <dbReference type="ARBA" id="ARBA00022679"/>
    </source>
</evidence>
<sequence length="1220" mass="140765">MTIVPNFQHRDSYSNDASMEANHSVISPECSELCMKLFGKGKSRLPVMTRLACIPVQVVVNGVASGCAHRKIRLKVGRRNLGVQIYLSRKTQKMDGEVKKRKSRDRRTKSVDVSEESERVQCEKATEPMENCPDLKNAATSTKHFTISIELDLVAWILFLVAFLTRTFRLSQPRDVVFDELHYGKYVSLYMKNTFFFDQHPPLGKQIIAAMASTVNYDGNYTFSKIGAPYTENVPIFWLRFIPALCGSLLSPLMYKLLLALGLNRWTALLGGILVIFDNALLTQSRFILMEPILLFFLTLGLVFLVKFHSTQLYSPLWFTYATAAAVAFTCAVAVKYAGFYSCCLAAISILRNIWKRLRDKNVSDWQLIVQTFTIAVIFTAIPATVYTGIFYVHLRTLHKAGPHDSVMTSAFQASLDGGLASIINKQPIVISHGSQVTIKPTFGRPCWLHSHPHTYPIKYPDKRGSSHQQQVTAYSWKDVNNWWIVKRPTKNDLVVGDEPDPIKHGDEIHLVHGLTARALNSHDVAAPVTPQAQEVSCYIDYNISMPGQLLWRVEIVNRDEEGDIWKAITSHVRLIHVSTGTALRLSGRQLPDWGFNQHEVVSDRVVIQPSTVWNVEEHRYTKTDDQKERERELVNREMIPLTRTNPSFLRKFTELQMKMLWYSDGLQANSHMYGSTPLEWLFLDKGIAYWVDSQSNGQIHLLGNIAIWYAGTFAVVTYLALLAFYLLRRRRLCFDLPDGDWEKFQMSGELLLGGYLINYLPFFFTERALFLHNYFPALIFKILLLCFIIEHLYILLKLFTKYSIFMHLARLVVFVWIGAVFYIFRKFAVLSYGAAKLSADDVINLRWKDTWDFILHKRTPPAFYKNDSDVNWVKNNYILEYGSFDEVPTDSLILEVINLFEETGSEIDLINETTHTDLLTNVKIEDNDITPEDQYSIEILDCNENDEQDHVIEDARKQPPKTRRKIVKNEATGAHQTATTKEVVEVVVLAQTEKPEVEVKDPPCDNKNTLICDICKIKCKSKQGMQLHMAVHTEKGQTSCKYCQEVIPTKYQLRLHMKEHHRDMMKKEKRERATIPCTFCQKSFSQPNQLRQHQMMHSDRKDIICDVCGKAFKRKNTLKQHMNVHTGEKPFKCQFPDCERAFRDRNSLIIHKRCHTDERPFPCEYCGKCFRDKGTLRIHYRQHTGENPYKCELCGKTTKQRQNLQSHMKHFHRINTNKN</sequence>
<proteinExistence type="inferred from homology"/>
<comment type="catalytic activity">
    <reaction evidence="17">
        <text>a di-trans,poly-cis-dolichyl beta-D-mannosyl phosphate + L-threonyl-[protein] = 3-O-(alpha-D-mannosyl)-L-threonyl-[protein] + a di-trans,poly-cis-dolichyl phosphate + H(+)</text>
        <dbReference type="Rhea" id="RHEA:53396"/>
        <dbReference type="Rhea" id="RHEA-COMP:11060"/>
        <dbReference type="Rhea" id="RHEA-COMP:13547"/>
        <dbReference type="Rhea" id="RHEA-COMP:19498"/>
        <dbReference type="Rhea" id="RHEA-COMP:19501"/>
        <dbReference type="ChEBI" id="CHEBI:15378"/>
        <dbReference type="ChEBI" id="CHEBI:30013"/>
        <dbReference type="ChEBI" id="CHEBI:57683"/>
        <dbReference type="ChEBI" id="CHEBI:58211"/>
        <dbReference type="ChEBI" id="CHEBI:137323"/>
        <dbReference type="EC" id="2.4.1.109"/>
    </reaction>
</comment>
<feature type="domain" description="C2H2-type" evidence="26">
    <location>
        <begin position="1132"/>
        <end position="1161"/>
    </location>
</feature>
<evidence type="ECO:0000256" key="12">
    <source>
        <dbReference type="ARBA" id="ARBA00022824"/>
    </source>
</evidence>
<evidence type="ECO:0000256" key="21">
    <source>
        <dbReference type="ARBA" id="ARBA00073145"/>
    </source>
</evidence>
<keyword evidence="11 23" id="KW-0863">Zinc-finger</keyword>
<keyword evidence="9" id="KW-0479">Metal-binding</keyword>
<dbReference type="InterPro" id="IPR003342">
    <property type="entry name" value="ArnT-like_N"/>
</dbReference>
<keyword evidence="6 28" id="KW-0328">Glycosyltransferase</keyword>
<evidence type="ECO:0000256" key="19">
    <source>
        <dbReference type="ARBA" id="ARBA00059310"/>
    </source>
</evidence>
<dbReference type="VEuPathDB" id="VectorBase:LLONM1_005567"/>
<evidence type="ECO:0000256" key="11">
    <source>
        <dbReference type="ARBA" id="ARBA00022771"/>
    </source>
</evidence>
<dbReference type="PROSITE" id="PS00028">
    <property type="entry name" value="ZINC_FINGER_C2H2_1"/>
    <property type="match status" value="5"/>
</dbReference>
<dbReference type="Pfam" id="PF02815">
    <property type="entry name" value="MIR"/>
    <property type="match status" value="1"/>
</dbReference>
<evidence type="ECO:0000256" key="14">
    <source>
        <dbReference type="ARBA" id="ARBA00022989"/>
    </source>
</evidence>
<feature type="domain" description="MIR" evidence="27">
    <location>
        <begin position="428"/>
        <end position="489"/>
    </location>
</feature>
<dbReference type="PANTHER" id="PTHR10050:SF51">
    <property type="entry name" value="PROTEIN O-MANNOSYL-TRANSFERASE 1"/>
    <property type="match status" value="1"/>
</dbReference>
<feature type="transmembrane region" description="Helical" evidence="25">
    <location>
        <begin position="318"/>
        <end position="351"/>
    </location>
</feature>
<evidence type="ECO:0000256" key="5">
    <source>
        <dbReference type="ARBA" id="ARBA00012839"/>
    </source>
</evidence>
<evidence type="ECO:0000256" key="10">
    <source>
        <dbReference type="ARBA" id="ARBA00022737"/>
    </source>
</evidence>
<keyword evidence="13" id="KW-0862">Zinc</keyword>
<dbReference type="Gene3D" id="3.30.160.60">
    <property type="entry name" value="Classic Zinc Finger"/>
    <property type="match status" value="6"/>
</dbReference>
<evidence type="ECO:0000256" key="23">
    <source>
        <dbReference type="PROSITE-ProRule" id="PRU00042"/>
    </source>
</evidence>
<dbReference type="AlphaFoldDB" id="A0A7G3AVB5"/>
<comment type="function">
    <text evidence="19">Rt/POMT1 and tw/POMT2 function as a protein O-mannosyltransferase in association with each other to generate and maintain normal muscle development.</text>
</comment>
<dbReference type="FunFam" id="2.80.10.50:FF:000012">
    <property type="entry name" value="Protein O-mannosyl-transferase 1"/>
    <property type="match status" value="1"/>
</dbReference>
<feature type="transmembrane region" description="Helical" evidence="25">
    <location>
        <begin position="237"/>
        <end position="257"/>
    </location>
</feature>
<feature type="domain" description="MIR" evidence="27">
    <location>
        <begin position="563"/>
        <end position="619"/>
    </location>
</feature>
<reference evidence="28" key="1">
    <citation type="journal article" date="2020" name="BMC">
        <title>Leishmania infection induces a limited differential gene expression in the sand fly midgut.</title>
        <authorList>
            <person name="Coutinho-Abreu I.V."/>
            <person name="Serafim T.D."/>
            <person name="Meneses C."/>
            <person name="Kamhawi S."/>
            <person name="Oliveira F."/>
            <person name="Valenzuela J.G."/>
        </authorList>
    </citation>
    <scope>NUCLEOTIDE SEQUENCE</scope>
    <source>
        <strain evidence="28">Jacobina</strain>
        <tissue evidence="28">Midgut</tissue>
    </source>
</reference>
<comment type="catalytic activity">
    <reaction evidence="18">
        <text>a di-trans,poly-cis-dolichyl beta-D-mannosyl phosphate + L-seryl-[protein] = 3-O-(alpha-D-mannosyl)-L-seryl-[protein] + a di-trans,poly-cis-dolichyl phosphate + H(+)</text>
        <dbReference type="Rhea" id="RHEA:17377"/>
        <dbReference type="Rhea" id="RHEA-COMP:9863"/>
        <dbReference type="Rhea" id="RHEA-COMP:13546"/>
        <dbReference type="Rhea" id="RHEA-COMP:19498"/>
        <dbReference type="Rhea" id="RHEA-COMP:19501"/>
        <dbReference type="ChEBI" id="CHEBI:15378"/>
        <dbReference type="ChEBI" id="CHEBI:29999"/>
        <dbReference type="ChEBI" id="CHEBI:57683"/>
        <dbReference type="ChEBI" id="CHEBI:58211"/>
        <dbReference type="ChEBI" id="CHEBI:137321"/>
        <dbReference type="EC" id="2.4.1.109"/>
    </reaction>
</comment>
<comment type="pathway">
    <text evidence="3">Protein modification; protein glycosylation.</text>
</comment>
<evidence type="ECO:0000256" key="15">
    <source>
        <dbReference type="ARBA" id="ARBA00023136"/>
    </source>
</evidence>
<keyword evidence="15 25" id="KW-0472">Membrane</keyword>
<dbReference type="InterPro" id="IPR036300">
    <property type="entry name" value="MIR_dom_sf"/>
</dbReference>
<dbReference type="InterPro" id="IPR032421">
    <property type="entry name" value="PMT_4TMC"/>
</dbReference>
<dbReference type="GO" id="GO:0008270">
    <property type="term" value="F:zinc ion binding"/>
    <property type="evidence" value="ECO:0007669"/>
    <property type="project" value="UniProtKB-KW"/>
</dbReference>
<evidence type="ECO:0000256" key="2">
    <source>
        <dbReference type="ARBA" id="ARBA00004477"/>
    </source>
</evidence>
<accession>A0A7G3AVB5</accession>
<keyword evidence="16" id="KW-0539">Nucleus</keyword>
<dbReference type="PROSITE" id="PS50919">
    <property type="entry name" value="MIR"/>
    <property type="match status" value="3"/>
</dbReference>
<dbReference type="Pfam" id="PF00096">
    <property type="entry name" value="zf-C2H2"/>
    <property type="match status" value="4"/>
</dbReference>
<feature type="transmembrane region" description="Helical" evidence="25">
    <location>
        <begin position="749"/>
        <end position="766"/>
    </location>
</feature>
<feature type="domain" description="C2H2-type" evidence="26">
    <location>
        <begin position="1190"/>
        <end position="1213"/>
    </location>
</feature>
<dbReference type="UniPathway" id="UPA00378"/>